<name>U4QI66_LACHE</name>
<reference evidence="2 3" key="1">
    <citation type="submission" date="2013-09" db="EMBL/GenBank/DDBJ databases">
        <title>Draft Genome Sequence of five Lactobacillus helveticus strains CIRM-BIA 101T, 103, 104, 951 and 953 isolated from milk product.</title>
        <authorList>
            <person name="Valence F."/>
            <person name="Chuat V."/>
            <person name="Ma L."/>
            <person name="Creno S."/>
            <person name="Falentin H."/>
            <person name="Lortal S."/>
            <person name="Bizet C."/>
            <person name="Clermont D."/>
            <person name="Loux V."/>
            <person name="Bouchier C."/>
            <person name="Cousin S."/>
        </authorList>
    </citation>
    <scope>NUCLEOTIDE SEQUENCE [LARGE SCALE GENOMIC DNA]</scope>
    <source>
        <strain evidence="2 3">CIRM-BIA 953</strain>
    </source>
</reference>
<evidence type="ECO:0000313" key="2">
    <source>
        <dbReference type="EMBL" id="CDI42916.1"/>
    </source>
</evidence>
<dbReference type="EMBL" id="CBUH010000133">
    <property type="protein sequence ID" value="CDI42916.1"/>
    <property type="molecule type" value="Genomic_DNA"/>
</dbReference>
<dbReference type="AlphaFoldDB" id="U4QI66"/>
<proteinExistence type="predicted"/>
<evidence type="ECO:0000256" key="1">
    <source>
        <dbReference type="SAM" id="MobiDB-lite"/>
    </source>
</evidence>
<sequence>MTKKQQKKDIVTSTEKNWKVL</sequence>
<gene>
    <name evidence="2" type="ORF">LHCIRMBIA953_01067</name>
</gene>
<accession>U4QI66</accession>
<feature type="region of interest" description="Disordered" evidence="1">
    <location>
        <begin position="1"/>
        <end position="21"/>
    </location>
</feature>
<dbReference type="Proteomes" id="UP000017243">
    <property type="component" value="Unassembled WGS sequence"/>
</dbReference>
<protein>
    <submittedName>
        <fullName evidence="2">Uncharacterized protein</fullName>
    </submittedName>
</protein>
<organism evidence="2 3">
    <name type="scientific">Lactobacillus helveticus CIRM-BIA 953</name>
    <dbReference type="NCBI Taxonomy" id="1226335"/>
    <lineage>
        <taxon>Bacteria</taxon>
        <taxon>Bacillati</taxon>
        <taxon>Bacillota</taxon>
        <taxon>Bacilli</taxon>
        <taxon>Lactobacillales</taxon>
        <taxon>Lactobacillaceae</taxon>
        <taxon>Lactobacillus</taxon>
    </lineage>
</organism>
<evidence type="ECO:0000313" key="3">
    <source>
        <dbReference type="Proteomes" id="UP000017243"/>
    </source>
</evidence>
<comment type="caution">
    <text evidence="2">The sequence shown here is derived from an EMBL/GenBank/DDBJ whole genome shotgun (WGS) entry which is preliminary data.</text>
</comment>